<evidence type="ECO:0000313" key="1">
    <source>
        <dbReference type="EMBL" id="PWR23361.1"/>
    </source>
</evidence>
<evidence type="ECO:0000313" key="2">
    <source>
        <dbReference type="Proteomes" id="UP000246077"/>
    </source>
</evidence>
<dbReference type="Proteomes" id="UP000246077">
    <property type="component" value="Unassembled WGS sequence"/>
</dbReference>
<keyword evidence="2" id="KW-1185">Reference proteome</keyword>
<dbReference type="RefSeq" id="WP_109919394.1">
    <property type="nucleotide sequence ID" value="NZ_QGLF01000001.1"/>
</dbReference>
<dbReference type="AlphaFoldDB" id="A0A317E9F6"/>
<name>A0A317E9F6_9PROT</name>
<reference evidence="2" key="1">
    <citation type="submission" date="2018-05" db="EMBL/GenBank/DDBJ databases">
        <title>Zavarzinia sp. HR-AS.</title>
        <authorList>
            <person name="Lee Y."/>
            <person name="Jeon C.O."/>
        </authorList>
    </citation>
    <scope>NUCLEOTIDE SEQUENCE [LARGE SCALE GENOMIC DNA]</scope>
    <source>
        <strain evidence="2">DSM 1231</strain>
    </source>
</reference>
<dbReference type="Pfam" id="PF09956">
    <property type="entry name" value="Phage_cement_2"/>
    <property type="match status" value="1"/>
</dbReference>
<proteinExistence type="predicted"/>
<sequence>MALTSIPVLTLTIKATAALTKQRFVTLAGAVPAAGAAVAGVARTAAAIGDDVAVDVLGTAVIEAGAAVAAGAAIESDASGRAITATTGVQVARTRTAAAAAGEALEIILIPN</sequence>
<comment type="caution">
    <text evidence="1">The sequence shown here is derived from an EMBL/GenBank/DDBJ whole genome shotgun (WGS) entry which is preliminary data.</text>
</comment>
<gene>
    <name evidence="1" type="ORF">DKG75_01985</name>
</gene>
<accession>A0A317E9F6</accession>
<organism evidence="1 2">
    <name type="scientific">Zavarzinia compransoris</name>
    <dbReference type="NCBI Taxonomy" id="1264899"/>
    <lineage>
        <taxon>Bacteria</taxon>
        <taxon>Pseudomonadati</taxon>
        <taxon>Pseudomonadota</taxon>
        <taxon>Alphaproteobacteria</taxon>
        <taxon>Rhodospirillales</taxon>
        <taxon>Zavarziniaceae</taxon>
        <taxon>Zavarzinia</taxon>
    </lineage>
</organism>
<dbReference type="EMBL" id="QGLF01000001">
    <property type="protein sequence ID" value="PWR23361.1"/>
    <property type="molecule type" value="Genomic_DNA"/>
</dbReference>
<protein>
    <submittedName>
        <fullName evidence="1">DUF2190 domain-containing protein</fullName>
    </submittedName>
</protein>
<dbReference type="InterPro" id="IPR011231">
    <property type="entry name" value="Phage_VT1-Sakai_H0018"/>
</dbReference>